<gene>
    <name evidence="1" type="ORF">VPK24_03660</name>
</gene>
<dbReference type="RefSeq" id="WP_393010804.1">
    <property type="nucleotide sequence ID" value="NZ_JAZAQF010000021.1"/>
</dbReference>
<evidence type="ECO:0000313" key="2">
    <source>
        <dbReference type="Proteomes" id="UP001604335"/>
    </source>
</evidence>
<dbReference type="EMBL" id="JAZAQF010000021">
    <property type="protein sequence ID" value="MFG3816722.1"/>
    <property type="molecule type" value="Genomic_DNA"/>
</dbReference>
<proteinExistence type="predicted"/>
<name>A0ABW7C7L1_9CYAN</name>
<dbReference type="Pfam" id="PF12095">
    <property type="entry name" value="CRR7"/>
    <property type="match status" value="1"/>
</dbReference>
<dbReference type="PANTHER" id="PTHR36803">
    <property type="entry name" value="PROTEIN CHLORORESPIRATORY REDUCTION 7, CHLOROPLASTIC"/>
    <property type="match status" value="1"/>
</dbReference>
<accession>A0ABW7C7L1</accession>
<sequence length="86" mass="9954">MADAMLYQENEYFVVLETNQPEVILSVEELREKLTGVVESLGDRLPRDLQRLATTEARVRSLIEEACELDLGPDRFLQWYAVRLAK</sequence>
<dbReference type="Proteomes" id="UP001604335">
    <property type="component" value="Unassembled WGS sequence"/>
</dbReference>
<reference evidence="2" key="1">
    <citation type="journal article" date="2024" name="Algal Res.">
        <title>Biochemical, toxicological and genomic investigation of a high-biomass producing Limnothrix strain isolated from Italian shallow drinking water reservoir.</title>
        <authorList>
            <person name="Simonazzi M."/>
            <person name="Shishido T.K."/>
            <person name="Delbaje E."/>
            <person name="Wahlsten M."/>
            <person name="Fewer D.P."/>
            <person name="Sivonen K."/>
            <person name="Pezzolesi L."/>
            <person name="Pistocchi R."/>
        </authorList>
    </citation>
    <scope>NUCLEOTIDE SEQUENCE [LARGE SCALE GENOMIC DNA]</scope>
    <source>
        <strain evidence="2">LRLZ20PSL1</strain>
    </source>
</reference>
<dbReference type="InterPro" id="IPR038150">
    <property type="entry name" value="CRR7-like_sf"/>
</dbReference>
<keyword evidence="2" id="KW-1185">Reference proteome</keyword>
<dbReference type="Gene3D" id="3.90.940.40">
    <property type="entry name" value="Protein CHLORORESPIRATORY REDUCTION 7"/>
    <property type="match status" value="1"/>
</dbReference>
<evidence type="ECO:0000313" key="1">
    <source>
        <dbReference type="EMBL" id="MFG3816722.1"/>
    </source>
</evidence>
<dbReference type="InterPro" id="IPR021954">
    <property type="entry name" value="CRR7"/>
</dbReference>
<comment type="caution">
    <text evidence="1">The sequence shown here is derived from an EMBL/GenBank/DDBJ whole genome shotgun (WGS) entry which is preliminary data.</text>
</comment>
<organism evidence="1 2">
    <name type="scientific">Limnothrix redekei LRLZ20PSL1</name>
    <dbReference type="NCBI Taxonomy" id="3112953"/>
    <lineage>
        <taxon>Bacteria</taxon>
        <taxon>Bacillati</taxon>
        <taxon>Cyanobacteriota</taxon>
        <taxon>Cyanophyceae</taxon>
        <taxon>Pseudanabaenales</taxon>
        <taxon>Pseudanabaenaceae</taxon>
        <taxon>Limnothrix</taxon>
    </lineage>
</organism>
<protein>
    <submittedName>
        <fullName evidence="1">Chlororespiratory reduction protein 7</fullName>
    </submittedName>
</protein>
<dbReference type="PANTHER" id="PTHR36803:SF1">
    <property type="entry name" value="PROTEIN CHLORORESPIRATORY REDUCTION 7, CHLOROPLASTIC"/>
    <property type="match status" value="1"/>
</dbReference>